<dbReference type="RefSeq" id="WP_160209820.1">
    <property type="nucleotide sequence ID" value="NZ_QXWZ01000014.1"/>
</dbReference>
<keyword evidence="1" id="KW-0472">Membrane</keyword>
<dbReference type="Proteomes" id="UP000446348">
    <property type="component" value="Unassembled WGS sequence"/>
</dbReference>
<evidence type="ECO:0000256" key="1">
    <source>
        <dbReference type="SAM" id="Phobius"/>
    </source>
</evidence>
<sequence>MNSDMHREIQESIDLLRSQFDELSSGIRLPHSLNADVLREQLNHVVPFPTSTHRKRRWRAGVSIAACFVLALGASVMLSRQGGDAMSRPAVPQSAGAAAPAAEAALLDESVSMEADAGIAEYSVFPEDLEEGMDAAAPKAAPASGEAPLLAAEPTGFADEAADAPAVGAGRAAELVDSDTPTGDLLPLLELSDACAVQTYGAYVPVQAPVGTVYSDGMESGSGVSVLFSQPGGNKELQMSVTILTEAEQAYVVDTSRPETYDLRLYSKPYANSIPENLAEICRNATFSAEDITEQILQARLVPSSEPGDKKAYYGHIGVLYGADILVRYNVVDLSPQELYNIIDTTRKAAE</sequence>
<keyword evidence="1" id="KW-1133">Transmembrane helix</keyword>
<evidence type="ECO:0008006" key="4">
    <source>
        <dbReference type="Google" id="ProtNLM"/>
    </source>
</evidence>
<reference evidence="2 3" key="1">
    <citation type="submission" date="2018-08" db="EMBL/GenBank/DDBJ databases">
        <title>Murine metabolic-syndrome-specific gut microbial biobank.</title>
        <authorList>
            <person name="Liu C."/>
        </authorList>
    </citation>
    <scope>NUCLEOTIDE SEQUENCE [LARGE SCALE GENOMIC DNA]</scope>
    <source>
        <strain evidence="2 3">X69</strain>
    </source>
</reference>
<evidence type="ECO:0000313" key="3">
    <source>
        <dbReference type="Proteomes" id="UP000446348"/>
    </source>
</evidence>
<evidence type="ECO:0000313" key="2">
    <source>
        <dbReference type="EMBL" id="NBI79019.1"/>
    </source>
</evidence>
<dbReference type="OrthoDB" id="1860851at2"/>
<organism evidence="2 3">
    <name type="scientific">Anaerotruncus colihominis</name>
    <dbReference type="NCBI Taxonomy" id="169435"/>
    <lineage>
        <taxon>Bacteria</taxon>
        <taxon>Bacillati</taxon>
        <taxon>Bacillota</taxon>
        <taxon>Clostridia</taxon>
        <taxon>Eubacteriales</taxon>
        <taxon>Oscillospiraceae</taxon>
        <taxon>Anaerotruncus</taxon>
    </lineage>
</organism>
<feature type="transmembrane region" description="Helical" evidence="1">
    <location>
        <begin position="60"/>
        <end position="78"/>
    </location>
</feature>
<dbReference type="EMBL" id="QXWZ01000014">
    <property type="protein sequence ID" value="NBI79019.1"/>
    <property type="molecule type" value="Genomic_DNA"/>
</dbReference>
<comment type="caution">
    <text evidence="2">The sequence shown here is derived from an EMBL/GenBank/DDBJ whole genome shotgun (WGS) entry which is preliminary data.</text>
</comment>
<proteinExistence type="predicted"/>
<keyword evidence="1" id="KW-0812">Transmembrane</keyword>
<protein>
    <recommendedName>
        <fullName evidence="4">DUF4367 domain-containing protein</fullName>
    </recommendedName>
</protein>
<dbReference type="AlphaFoldDB" id="A0A845RHI0"/>
<accession>A0A845RHI0</accession>
<gene>
    <name evidence="2" type="ORF">D3Z39_09060</name>
</gene>
<name>A0A845RHI0_9FIRM</name>